<dbReference type="PANTHER" id="PTHR43270:SF12">
    <property type="entry name" value="SUCCINYL-DIAMINOPIMELATE DESUCCINYLASE"/>
    <property type="match status" value="1"/>
</dbReference>
<keyword evidence="3" id="KW-0378">Hydrolase</keyword>
<dbReference type="Pfam" id="PF07687">
    <property type="entry name" value="M20_dimer"/>
    <property type="match status" value="1"/>
</dbReference>
<reference evidence="6 7" key="1">
    <citation type="submission" date="2024-06" db="EMBL/GenBank/DDBJ databases">
        <authorList>
            <person name="Kraege A."/>
            <person name="Thomma B."/>
        </authorList>
    </citation>
    <scope>NUCLEOTIDE SEQUENCE [LARGE SCALE GENOMIC DNA]</scope>
</reference>
<accession>A0ABP1G8F7</accession>
<feature type="domain" description="Peptidase M20 dimerisation" evidence="5">
    <location>
        <begin position="214"/>
        <end position="372"/>
    </location>
</feature>
<evidence type="ECO:0000313" key="6">
    <source>
        <dbReference type="EMBL" id="CAL5228082.1"/>
    </source>
</evidence>
<dbReference type="InterPro" id="IPR051458">
    <property type="entry name" value="Cyt/Met_Dipeptidase"/>
</dbReference>
<dbReference type="SUPFAM" id="SSF53187">
    <property type="entry name" value="Zn-dependent exopeptidases"/>
    <property type="match status" value="1"/>
</dbReference>
<organism evidence="6 7">
    <name type="scientific">Coccomyxa viridis</name>
    <dbReference type="NCBI Taxonomy" id="1274662"/>
    <lineage>
        <taxon>Eukaryota</taxon>
        <taxon>Viridiplantae</taxon>
        <taxon>Chlorophyta</taxon>
        <taxon>core chlorophytes</taxon>
        <taxon>Trebouxiophyceae</taxon>
        <taxon>Trebouxiophyceae incertae sedis</taxon>
        <taxon>Coccomyxaceae</taxon>
        <taxon>Coccomyxa</taxon>
    </lineage>
</organism>
<dbReference type="Gene3D" id="3.30.70.360">
    <property type="match status" value="1"/>
</dbReference>
<feature type="region of interest" description="Disordered" evidence="4">
    <location>
        <begin position="487"/>
        <end position="512"/>
    </location>
</feature>
<proteinExistence type="predicted"/>
<name>A0ABP1G8F7_9CHLO</name>
<protein>
    <submittedName>
        <fullName evidence="6">G11150 protein</fullName>
    </submittedName>
</protein>
<keyword evidence="7" id="KW-1185">Reference proteome</keyword>
<dbReference type="PANTHER" id="PTHR43270">
    <property type="entry name" value="BETA-ALA-HIS DIPEPTIDASE"/>
    <property type="match status" value="1"/>
</dbReference>
<gene>
    <name evidence="6" type="primary">g11150</name>
    <name evidence="6" type="ORF">VP750_LOCUS9988</name>
</gene>
<keyword evidence="2" id="KW-0479">Metal-binding</keyword>
<dbReference type="InterPro" id="IPR002933">
    <property type="entry name" value="Peptidase_M20"/>
</dbReference>
<evidence type="ECO:0000313" key="7">
    <source>
        <dbReference type="Proteomes" id="UP001497392"/>
    </source>
</evidence>
<keyword evidence="1" id="KW-0645">Protease</keyword>
<evidence type="ECO:0000256" key="1">
    <source>
        <dbReference type="ARBA" id="ARBA00022670"/>
    </source>
</evidence>
<dbReference type="EMBL" id="CAXHTA020000018">
    <property type="protein sequence ID" value="CAL5228082.1"/>
    <property type="molecule type" value="Genomic_DNA"/>
</dbReference>
<evidence type="ECO:0000256" key="3">
    <source>
        <dbReference type="ARBA" id="ARBA00022801"/>
    </source>
</evidence>
<sequence length="512" mass="55570">MALASEGSCGYESKAPSLPSALAFLEGHAVEAEQDLLELAALPSISSMPEYHTYVLDAGKWLVKRLRRAGMKRAQLLKTAGLPVVYAEWLLAGKEAPTVLIYGHYDVQPYYVSYADAWTYQAFDIRLENGLFHGRGVTDPKGNILMVIHALESWIANGGLPVNVKVLLEAEEETGSASLPGLVKKKKALLSADLAVSCDSGQVSEDQGGIPISMRGRVSFDLDAQTLDHDVHSGFLGGSAQNALHSLVDMLASMRAPDGTVLVEGFYKGVQEMTDDTLRDLEDFPFDEEEENEHLGKPTDAPLEGTQSLVKRWLQPTLEIVGMQGGHTDNGTRGVVISKAFAKIMCRLVPDQNASVVLESMQQHVASHAPPHTNFTLTAVASHGRLLTEPYFIPKDAPGNIAAAKVLEELHEQPVLWYREGHSVSVCHLFEEYLGLKTTLFGFGSPDHAAQAMDGGSFRNDEKLSRDTYHKGAKAWVMLLQELAHGAQPAACSPTEPDLESDPGPSEGYSDL</sequence>
<dbReference type="InterPro" id="IPR011650">
    <property type="entry name" value="Peptidase_M20_dimer"/>
</dbReference>
<evidence type="ECO:0000256" key="4">
    <source>
        <dbReference type="SAM" id="MobiDB-lite"/>
    </source>
</evidence>
<dbReference type="Gene3D" id="3.40.630.10">
    <property type="entry name" value="Zn peptidases"/>
    <property type="match status" value="1"/>
</dbReference>
<dbReference type="Proteomes" id="UP001497392">
    <property type="component" value="Unassembled WGS sequence"/>
</dbReference>
<dbReference type="Pfam" id="PF01546">
    <property type="entry name" value="Peptidase_M20"/>
    <property type="match status" value="1"/>
</dbReference>
<evidence type="ECO:0000259" key="5">
    <source>
        <dbReference type="Pfam" id="PF07687"/>
    </source>
</evidence>
<evidence type="ECO:0000256" key="2">
    <source>
        <dbReference type="ARBA" id="ARBA00022723"/>
    </source>
</evidence>
<comment type="caution">
    <text evidence="6">The sequence shown here is derived from an EMBL/GenBank/DDBJ whole genome shotgun (WGS) entry which is preliminary data.</text>
</comment>